<accession>A0A7C5QXB3</accession>
<comment type="caution">
    <text evidence="1">The sequence shown here is derived from an EMBL/GenBank/DDBJ whole genome shotgun (WGS) entry which is preliminary data.</text>
</comment>
<organism evidence="1">
    <name type="scientific">Hellea balneolensis</name>
    <dbReference type="NCBI Taxonomy" id="287478"/>
    <lineage>
        <taxon>Bacteria</taxon>
        <taxon>Pseudomonadati</taxon>
        <taxon>Pseudomonadota</taxon>
        <taxon>Alphaproteobacteria</taxon>
        <taxon>Maricaulales</taxon>
        <taxon>Robiginitomaculaceae</taxon>
        <taxon>Hellea</taxon>
    </lineage>
</organism>
<dbReference type="Proteomes" id="UP000885830">
    <property type="component" value="Unassembled WGS sequence"/>
</dbReference>
<protein>
    <submittedName>
        <fullName evidence="1">Cell surface protein</fullName>
    </submittedName>
</protein>
<dbReference type="AlphaFoldDB" id="A0A7C5QXB3"/>
<evidence type="ECO:0000313" key="1">
    <source>
        <dbReference type="EMBL" id="HHL43842.1"/>
    </source>
</evidence>
<dbReference type="EMBL" id="DRMJ01000497">
    <property type="protein sequence ID" value="HHL43842.1"/>
    <property type="molecule type" value="Genomic_DNA"/>
</dbReference>
<sequence length="155" mass="17515">MDTMAKSPSTLQYLDKAIGKLRKLGLLDGKSDPVPVITLLDQISDLDQEKVTAIARTLDQASYFNEVVREQVAGMRVGERYEGITTAFNSIRNDAKALVDQFSDGKINTMERISNAWMKMTRGSIASRFEKIKKLYLDVAQETQNQIKREQLILD</sequence>
<name>A0A7C5QXB3_9PROT</name>
<reference evidence="1" key="1">
    <citation type="journal article" date="2020" name="mSystems">
        <title>Genome- and Community-Level Interaction Insights into Carbon Utilization and Element Cycling Functions of Hydrothermarchaeota in Hydrothermal Sediment.</title>
        <authorList>
            <person name="Zhou Z."/>
            <person name="Liu Y."/>
            <person name="Xu W."/>
            <person name="Pan J."/>
            <person name="Luo Z.H."/>
            <person name="Li M."/>
        </authorList>
    </citation>
    <scope>NUCLEOTIDE SEQUENCE [LARGE SCALE GENOMIC DNA]</scope>
    <source>
        <strain evidence="1">HyVt-485</strain>
    </source>
</reference>
<feature type="non-terminal residue" evidence="1">
    <location>
        <position position="155"/>
    </location>
</feature>
<proteinExistence type="predicted"/>
<gene>
    <name evidence="1" type="ORF">ENJ42_09500</name>
</gene>